<keyword evidence="2" id="KW-0238">DNA-binding</keyword>
<dbReference type="AlphaFoldDB" id="A0A5C8HRR1"/>
<accession>A0A5C8HRR1</accession>
<evidence type="ECO:0000313" key="6">
    <source>
        <dbReference type="Proteomes" id="UP000321196"/>
    </source>
</evidence>
<dbReference type="Proteomes" id="UP000321196">
    <property type="component" value="Unassembled WGS sequence"/>
</dbReference>
<gene>
    <name evidence="5" type="ORF">FVP60_03075</name>
</gene>
<evidence type="ECO:0000313" key="5">
    <source>
        <dbReference type="EMBL" id="TXK05972.1"/>
    </source>
</evidence>
<dbReference type="PANTHER" id="PTHR33204:SF37">
    <property type="entry name" value="HTH-TYPE TRANSCRIPTIONAL REGULATOR YODB"/>
    <property type="match status" value="1"/>
</dbReference>
<dbReference type="PROSITE" id="PS51118">
    <property type="entry name" value="HTH_HXLR"/>
    <property type="match status" value="1"/>
</dbReference>
<keyword evidence="1" id="KW-0805">Transcription regulation</keyword>
<evidence type="ECO:0000259" key="4">
    <source>
        <dbReference type="PROSITE" id="PS51118"/>
    </source>
</evidence>
<protein>
    <submittedName>
        <fullName evidence="5">Helix-turn-helix transcriptional regulator</fullName>
    </submittedName>
</protein>
<sequence length="126" mass="14229">MTRPEWNVMLASCPSRTSLARIANKWTAMIVIALEGKRLRFGEIRVAVDGISGKVLSETLRQLERDGIVARTAYDEMPPRVEYELTPLGTTLYEPLSALGRWAEQHIEAVEDARFAYDVREHSAVL</sequence>
<evidence type="ECO:0000256" key="1">
    <source>
        <dbReference type="ARBA" id="ARBA00023015"/>
    </source>
</evidence>
<dbReference type="RefSeq" id="WP_147824785.1">
    <property type="nucleotide sequence ID" value="NZ_BAAARG010000001.1"/>
</dbReference>
<dbReference type="Gene3D" id="1.10.10.10">
    <property type="entry name" value="Winged helix-like DNA-binding domain superfamily/Winged helix DNA-binding domain"/>
    <property type="match status" value="1"/>
</dbReference>
<dbReference type="Pfam" id="PF01638">
    <property type="entry name" value="HxlR"/>
    <property type="match status" value="1"/>
</dbReference>
<dbReference type="EMBL" id="VRSW01000001">
    <property type="protein sequence ID" value="TXK05972.1"/>
    <property type="molecule type" value="Genomic_DNA"/>
</dbReference>
<dbReference type="InterPro" id="IPR002577">
    <property type="entry name" value="HTH_HxlR"/>
</dbReference>
<dbReference type="GO" id="GO:0003677">
    <property type="term" value="F:DNA binding"/>
    <property type="evidence" value="ECO:0007669"/>
    <property type="project" value="UniProtKB-KW"/>
</dbReference>
<dbReference type="SUPFAM" id="SSF46785">
    <property type="entry name" value="Winged helix' DNA-binding domain"/>
    <property type="match status" value="1"/>
</dbReference>
<dbReference type="PANTHER" id="PTHR33204">
    <property type="entry name" value="TRANSCRIPTIONAL REGULATOR, MARR FAMILY"/>
    <property type="match status" value="1"/>
</dbReference>
<evidence type="ECO:0000256" key="3">
    <source>
        <dbReference type="ARBA" id="ARBA00023163"/>
    </source>
</evidence>
<dbReference type="OrthoDB" id="370168at2"/>
<evidence type="ECO:0000256" key="2">
    <source>
        <dbReference type="ARBA" id="ARBA00023125"/>
    </source>
</evidence>
<keyword evidence="3" id="KW-0804">Transcription</keyword>
<comment type="caution">
    <text evidence="5">The sequence shown here is derived from an EMBL/GenBank/DDBJ whole genome shotgun (WGS) entry which is preliminary data.</text>
</comment>
<keyword evidence="6" id="KW-1185">Reference proteome</keyword>
<name>A0A5C8HRR1_9MICO</name>
<feature type="domain" description="HTH hxlR-type" evidence="4">
    <location>
        <begin position="13"/>
        <end position="111"/>
    </location>
</feature>
<dbReference type="InterPro" id="IPR036390">
    <property type="entry name" value="WH_DNA-bd_sf"/>
</dbReference>
<dbReference type="InterPro" id="IPR036388">
    <property type="entry name" value="WH-like_DNA-bd_sf"/>
</dbReference>
<proteinExistence type="predicted"/>
<reference evidence="5 6" key="1">
    <citation type="submission" date="2019-08" db="EMBL/GenBank/DDBJ databases">
        <authorList>
            <person name="Dong K."/>
        </authorList>
    </citation>
    <scope>NUCLEOTIDE SEQUENCE [LARGE SCALE GENOMIC DNA]</scope>
    <source>
        <strain evidence="5 6">M4-8</strain>
    </source>
</reference>
<organism evidence="5 6">
    <name type="scientific">Microbacterium mitrae</name>
    <dbReference type="NCBI Taxonomy" id="664640"/>
    <lineage>
        <taxon>Bacteria</taxon>
        <taxon>Bacillati</taxon>
        <taxon>Actinomycetota</taxon>
        <taxon>Actinomycetes</taxon>
        <taxon>Micrococcales</taxon>
        <taxon>Microbacteriaceae</taxon>
        <taxon>Microbacterium</taxon>
    </lineage>
</organism>